<keyword evidence="2" id="KW-1185">Reference proteome</keyword>
<accession>A0ABW5WCJ4</accession>
<name>A0ABW5WCJ4_9PSEU</name>
<dbReference type="RefSeq" id="WP_377390545.1">
    <property type="nucleotide sequence ID" value="NZ_JBHSAN010000024.1"/>
</dbReference>
<evidence type="ECO:0008006" key="3">
    <source>
        <dbReference type="Google" id="ProtNLM"/>
    </source>
</evidence>
<organism evidence="1 2">
    <name type="scientific">Prauserella oleivorans</name>
    <dbReference type="NCBI Taxonomy" id="1478153"/>
    <lineage>
        <taxon>Bacteria</taxon>
        <taxon>Bacillati</taxon>
        <taxon>Actinomycetota</taxon>
        <taxon>Actinomycetes</taxon>
        <taxon>Pseudonocardiales</taxon>
        <taxon>Pseudonocardiaceae</taxon>
        <taxon>Prauserella</taxon>
    </lineage>
</organism>
<dbReference type="Proteomes" id="UP001597478">
    <property type="component" value="Unassembled WGS sequence"/>
</dbReference>
<dbReference type="EMBL" id="JBHUOF010000021">
    <property type="protein sequence ID" value="MFD2800780.1"/>
    <property type="molecule type" value="Genomic_DNA"/>
</dbReference>
<evidence type="ECO:0000313" key="1">
    <source>
        <dbReference type="EMBL" id="MFD2800780.1"/>
    </source>
</evidence>
<protein>
    <recommendedName>
        <fullName evidence="3">DUF222 domain-containing protein</fullName>
    </recommendedName>
</protein>
<reference evidence="2" key="1">
    <citation type="journal article" date="2019" name="Int. J. Syst. Evol. Microbiol.">
        <title>The Global Catalogue of Microorganisms (GCM) 10K type strain sequencing project: providing services to taxonomists for standard genome sequencing and annotation.</title>
        <authorList>
            <consortium name="The Broad Institute Genomics Platform"/>
            <consortium name="The Broad Institute Genome Sequencing Center for Infectious Disease"/>
            <person name="Wu L."/>
            <person name="Ma J."/>
        </authorList>
    </citation>
    <scope>NUCLEOTIDE SEQUENCE [LARGE SCALE GENOMIC DNA]</scope>
    <source>
        <strain evidence="2">IBRC-M 10906</strain>
    </source>
</reference>
<proteinExistence type="predicted"/>
<gene>
    <name evidence="1" type="ORF">ACFS2C_15415</name>
</gene>
<sequence length="327" mass="36710">MTGAEVPLSQWGRRLSDTIRDKLAEGDTAAALRLIEYGDGQTKSLAKEYALMYRGLGFTVRVILDALRMDENDTSGAGAAELVHQFRGRFTEAMHQAWADAPPVPGPVGSPADEARECRDLLEWGERRFDREQRELAEQVSRSVHSGQLARARDLLDRKERGQFVPLHDRLVRMMAESFAFVFGEQGADGLLRFHTEVAHAQRAGFDRWEAMPTRDFAHAFTFLLKQHMGTVEVREEPDRFVLDQQLCGSGGRLIQDGAYTGPTPLPSVPGNRVLGAGRDVLPVYCSHCPAWNTHAPRQWYGHPHVRFADPARPDGSCTLHIMKRER</sequence>
<evidence type="ECO:0000313" key="2">
    <source>
        <dbReference type="Proteomes" id="UP001597478"/>
    </source>
</evidence>
<comment type="caution">
    <text evidence="1">The sequence shown here is derived from an EMBL/GenBank/DDBJ whole genome shotgun (WGS) entry which is preliminary data.</text>
</comment>